<evidence type="ECO:0000256" key="2">
    <source>
        <dbReference type="SAM" id="Phobius"/>
    </source>
</evidence>
<dbReference type="EMBL" id="PYYB01000002">
    <property type="protein sequence ID" value="PTL56294.1"/>
    <property type="molecule type" value="Genomic_DNA"/>
</dbReference>
<dbReference type="InterPro" id="IPR052336">
    <property type="entry name" value="MlaD_Phospholipid_Transporter"/>
</dbReference>
<organism evidence="5 6">
    <name type="scientific">Paraconexibacter algicola</name>
    <dbReference type="NCBI Taxonomy" id="2133960"/>
    <lineage>
        <taxon>Bacteria</taxon>
        <taxon>Bacillati</taxon>
        <taxon>Actinomycetota</taxon>
        <taxon>Thermoleophilia</taxon>
        <taxon>Solirubrobacterales</taxon>
        <taxon>Paraconexibacteraceae</taxon>
        <taxon>Paraconexibacter</taxon>
    </lineage>
</organism>
<feature type="region of interest" description="Disordered" evidence="1">
    <location>
        <begin position="104"/>
        <end position="135"/>
    </location>
</feature>
<dbReference type="Proteomes" id="UP000240739">
    <property type="component" value="Unassembled WGS sequence"/>
</dbReference>
<gene>
    <name evidence="5" type="ORF">C7Y72_15065</name>
</gene>
<dbReference type="InterPro" id="IPR024516">
    <property type="entry name" value="Mce_C"/>
</dbReference>
<dbReference type="AlphaFoldDB" id="A0A2T4UET4"/>
<dbReference type="InterPro" id="IPR003399">
    <property type="entry name" value="Mce/MlaD"/>
</dbReference>
<feature type="domain" description="Mammalian cell entry C-terminal" evidence="4">
    <location>
        <begin position="164"/>
        <end position="297"/>
    </location>
</feature>
<comment type="caution">
    <text evidence="5">The sequence shown here is derived from an EMBL/GenBank/DDBJ whole genome shotgun (WGS) entry which is preliminary data.</text>
</comment>
<dbReference type="PANTHER" id="PTHR33371:SF4">
    <property type="entry name" value="INTERMEMBRANE PHOSPHOLIPID TRANSPORT SYSTEM BINDING PROTEIN MLAD"/>
    <property type="match status" value="1"/>
</dbReference>
<protein>
    <recommendedName>
        <fullName evidence="7">MCE family protein</fullName>
    </recommendedName>
</protein>
<keyword evidence="2" id="KW-1133">Transmembrane helix</keyword>
<evidence type="ECO:0000313" key="5">
    <source>
        <dbReference type="EMBL" id="PTL56294.1"/>
    </source>
</evidence>
<feature type="region of interest" description="Disordered" evidence="1">
    <location>
        <begin position="437"/>
        <end position="518"/>
    </location>
</feature>
<feature type="compositionally biased region" description="Low complexity" evidence="1">
    <location>
        <begin position="440"/>
        <end position="460"/>
    </location>
</feature>
<feature type="compositionally biased region" description="Gly residues" evidence="1">
    <location>
        <begin position="467"/>
        <end position="483"/>
    </location>
</feature>
<keyword evidence="2" id="KW-0812">Transmembrane</keyword>
<evidence type="ECO:0008006" key="7">
    <source>
        <dbReference type="Google" id="ProtNLM"/>
    </source>
</evidence>
<evidence type="ECO:0000256" key="1">
    <source>
        <dbReference type="SAM" id="MobiDB-lite"/>
    </source>
</evidence>
<name>A0A2T4UET4_9ACTN</name>
<keyword evidence="2" id="KW-0472">Membrane</keyword>
<reference evidence="5 6" key="1">
    <citation type="submission" date="2018-03" db="EMBL/GenBank/DDBJ databases">
        <title>Aquarubrobacter algicola gen. nov., sp. nov., a novel actinobacterium isolated from shallow eutrophic lake during the end of cyanobacterial harmful algal blooms.</title>
        <authorList>
            <person name="Chun S.J."/>
        </authorList>
    </citation>
    <scope>NUCLEOTIDE SEQUENCE [LARGE SCALE GENOMIC DNA]</scope>
    <source>
        <strain evidence="5 6">Seoho-28</strain>
    </source>
</reference>
<accession>A0A2T4UET4</accession>
<proteinExistence type="predicted"/>
<dbReference type="RefSeq" id="WP_107570013.1">
    <property type="nucleotide sequence ID" value="NZ_PYYB01000002.1"/>
</dbReference>
<feature type="compositionally biased region" description="Gly residues" evidence="1">
    <location>
        <begin position="498"/>
        <end position="514"/>
    </location>
</feature>
<dbReference type="OrthoDB" id="338143at2"/>
<dbReference type="Pfam" id="PF11887">
    <property type="entry name" value="Mce4_CUP1"/>
    <property type="match status" value="1"/>
</dbReference>
<evidence type="ECO:0000313" key="6">
    <source>
        <dbReference type="Proteomes" id="UP000240739"/>
    </source>
</evidence>
<feature type="transmembrane region" description="Helical" evidence="2">
    <location>
        <begin position="6"/>
        <end position="26"/>
    </location>
</feature>
<keyword evidence="6" id="KW-1185">Reference proteome</keyword>
<evidence type="ECO:0000259" key="3">
    <source>
        <dbReference type="Pfam" id="PF02470"/>
    </source>
</evidence>
<sequence length="528" mass="54732">MPDVLARAMAVIMGGLLVGVIGVLVITSRPPSDSRQVVAEFRDAFPILEGMAVRSNGAPAGSVGKTTVNDEGLARVTLLLDKDLPAPRADATATIRQFDSTGDSYISFDPGTAPEPLREKDGEPTVTCDAPEPGAPCTNTLAAPRLDDLINAFGPPEEAGVKLIIESLSQALEGRGADVNRAALRLVPTLDAANKALAEVNGQNAALKRLITDMEDVSRQGASRSRELGTLIDGLARTLDTTAARTGALDRGLQALPETQRQLRTMLASLRRTADETRPLADQLRAGAPGLGRLLDRAPGFLDDLRFALRQSGPTLELTRKLLVSGAPTIAADPQRVVTGAFDLAPAVSNLLKGILGGDETIRAFFGDEKDGGPESRPGYGFGLGAATTEPGNQPGFPADWTDRKFLRVTALLNCEAFGGTNGPGCLAGLLQRAERAQRAEQQTTPLPKLPKLPTVKLPSPTRPATGDGGRPAAGSGGSGTGSTGPDLLAPVKEALGVLGGRQGAPAGGRGDAPGGDTITSLLDYLLR</sequence>
<feature type="domain" description="Mce/MlaD" evidence="3">
    <location>
        <begin position="34"/>
        <end position="111"/>
    </location>
</feature>
<dbReference type="PANTHER" id="PTHR33371">
    <property type="entry name" value="INTERMEMBRANE PHOSPHOLIPID TRANSPORT SYSTEM BINDING PROTEIN MLAD-RELATED"/>
    <property type="match status" value="1"/>
</dbReference>
<dbReference type="Pfam" id="PF02470">
    <property type="entry name" value="MlaD"/>
    <property type="match status" value="1"/>
</dbReference>
<evidence type="ECO:0000259" key="4">
    <source>
        <dbReference type="Pfam" id="PF11887"/>
    </source>
</evidence>